<feature type="compositionally biased region" description="Polar residues" evidence="1">
    <location>
        <begin position="40"/>
        <end position="57"/>
    </location>
</feature>
<sequence>MAVSLHWNGLCASLVTSGRSPRRVRDEDTEEDGHREGNVSDVSTQDLNGNLPTQHYTSAKEPFKPYVSDREDGGGGGEEQHIRHPNSNILETVQPFKWSSSECGGAQSSVTLTEWILQQLQVLGNTVHWRSQGAGEMERQGPEPEREGGVAIKGESITRRKQFSLAQERSEELIYHQNPVRIIPLSPSERGPQVHSMIQCRSSLPTHHLPLLLHLLPPPREQGIHSVSTYHSPTSHKPCTTI</sequence>
<dbReference type="AlphaFoldDB" id="A0A9N7VFZ1"/>
<dbReference type="Proteomes" id="UP001153269">
    <property type="component" value="Unassembled WGS sequence"/>
</dbReference>
<feature type="region of interest" description="Disordered" evidence="1">
    <location>
        <begin position="17"/>
        <end position="84"/>
    </location>
</feature>
<evidence type="ECO:0000256" key="1">
    <source>
        <dbReference type="SAM" id="MobiDB-lite"/>
    </source>
</evidence>
<accession>A0A9N7VFZ1</accession>
<organism evidence="2 3">
    <name type="scientific">Pleuronectes platessa</name>
    <name type="common">European plaice</name>
    <dbReference type="NCBI Taxonomy" id="8262"/>
    <lineage>
        <taxon>Eukaryota</taxon>
        <taxon>Metazoa</taxon>
        <taxon>Chordata</taxon>
        <taxon>Craniata</taxon>
        <taxon>Vertebrata</taxon>
        <taxon>Euteleostomi</taxon>
        <taxon>Actinopterygii</taxon>
        <taxon>Neopterygii</taxon>
        <taxon>Teleostei</taxon>
        <taxon>Neoteleostei</taxon>
        <taxon>Acanthomorphata</taxon>
        <taxon>Carangaria</taxon>
        <taxon>Pleuronectiformes</taxon>
        <taxon>Pleuronectoidei</taxon>
        <taxon>Pleuronectidae</taxon>
        <taxon>Pleuronectes</taxon>
    </lineage>
</organism>
<reference evidence="2" key="1">
    <citation type="submission" date="2020-03" db="EMBL/GenBank/DDBJ databases">
        <authorList>
            <person name="Weist P."/>
        </authorList>
    </citation>
    <scope>NUCLEOTIDE SEQUENCE</scope>
</reference>
<name>A0A9N7VFZ1_PLEPL</name>
<protein>
    <submittedName>
        <fullName evidence="2">Uncharacterized protein</fullName>
    </submittedName>
</protein>
<keyword evidence="3" id="KW-1185">Reference proteome</keyword>
<feature type="compositionally biased region" description="Basic and acidic residues" evidence="1">
    <location>
        <begin position="61"/>
        <end position="82"/>
    </location>
</feature>
<proteinExistence type="predicted"/>
<evidence type="ECO:0000313" key="2">
    <source>
        <dbReference type="EMBL" id="CAB1449179.1"/>
    </source>
</evidence>
<gene>
    <name evidence="2" type="ORF">PLEPLA_LOCUS36860</name>
</gene>
<evidence type="ECO:0000313" key="3">
    <source>
        <dbReference type="Proteomes" id="UP001153269"/>
    </source>
</evidence>
<dbReference type="EMBL" id="CADEAL010004004">
    <property type="protein sequence ID" value="CAB1449179.1"/>
    <property type="molecule type" value="Genomic_DNA"/>
</dbReference>
<comment type="caution">
    <text evidence="2">The sequence shown here is derived from an EMBL/GenBank/DDBJ whole genome shotgun (WGS) entry which is preliminary data.</text>
</comment>